<proteinExistence type="predicted"/>
<feature type="chain" id="PRO_5032438955" description="Solute-binding protein family 3/N-terminal domain-containing protein" evidence="1">
    <location>
        <begin position="28"/>
        <end position="524"/>
    </location>
</feature>
<evidence type="ECO:0000313" key="2">
    <source>
        <dbReference type="EMBL" id="GHP11165.1"/>
    </source>
</evidence>
<protein>
    <recommendedName>
        <fullName evidence="4">Solute-binding protein family 3/N-terminal domain-containing protein</fullName>
    </recommendedName>
</protein>
<evidence type="ECO:0008006" key="4">
    <source>
        <dbReference type="Google" id="ProtNLM"/>
    </source>
</evidence>
<name>A0A830HWX7_9CHLO</name>
<feature type="signal peptide" evidence="1">
    <location>
        <begin position="1"/>
        <end position="27"/>
    </location>
</feature>
<evidence type="ECO:0000313" key="3">
    <source>
        <dbReference type="Proteomes" id="UP000660262"/>
    </source>
</evidence>
<keyword evidence="3" id="KW-1185">Reference proteome</keyword>
<dbReference type="Proteomes" id="UP000660262">
    <property type="component" value="Unassembled WGS sequence"/>
</dbReference>
<dbReference type="EMBL" id="BNJQ01000033">
    <property type="protein sequence ID" value="GHP11165.1"/>
    <property type="molecule type" value="Genomic_DNA"/>
</dbReference>
<dbReference type="Gene3D" id="3.40.190.10">
    <property type="entry name" value="Periplasmic binding protein-like II"/>
    <property type="match status" value="2"/>
</dbReference>
<keyword evidence="1" id="KW-0732">Signal</keyword>
<organism evidence="2 3">
    <name type="scientific">Pycnococcus provasolii</name>
    <dbReference type="NCBI Taxonomy" id="41880"/>
    <lineage>
        <taxon>Eukaryota</taxon>
        <taxon>Viridiplantae</taxon>
        <taxon>Chlorophyta</taxon>
        <taxon>Pseudoscourfieldiophyceae</taxon>
        <taxon>Pseudoscourfieldiales</taxon>
        <taxon>Pycnococcaceae</taxon>
        <taxon>Pycnococcus</taxon>
    </lineage>
</organism>
<accession>A0A830HWX7</accession>
<dbReference type="OrthoDB" id="434016at2759"/>
<dbReference type="AlphaFoldDB" id="A0A830HWX7"/>
<dbReference type="SUPFAM" id="SSF53850">
    <property type="entry name" value="Periplasmic binding protein-like II"/>
    <property type="match status" value="1"/>
</dbReference>
<gene>
    <name evidence="2" type="ORF">PPROV_000989500</name>
</gene>
<comment type="caution">
    <text evidence="2">The sequence shown here is derived from an EMBL/GenBank/DDBJ whole genome shotgun (WGS) entry which is preliminary data.</text>
</comment>
<reference evidence="2" key="1">
    <citation type="submission" date="2020-10" db="EMBL/GenBank/DDBJ databases">
        <title>Unveiling of a novel bifunctional photoreceptor, Dualchrome1, isolated from a cosmopolitan green alga.</title>
        <authorList>
            <person name="Suzuki S."/>
            <person name="Kawachi M."/>
        </authorList>
    </citation>
    <scope>NUCLEOTIDE SEQUENCE</scope>
    <source>
        <strain evidence="2">NIES 2893</strain>
    </source>
</reference>
<evidence type="ECO:0000256" key="1">
    <source>
        <dbReference type="SAM" id="SignalP"/>
    </source>
</evidence>
<sequence>MPHLSTSFLWLSFLLLLNLCISVSASASPPSCPPLPFDSFQPLTHTFSSGAQSLVGGILGKTSSSSSYTVVLTGLSGSIANIQVKRNLGIFETKPTVTVKESSAALSLTGTDALANFTLASCLTPKATTKTTAKKTTLLTSATAPKSLMLVPFAVSTMQRSPLLTCAVLALAIFVGHASAEGNSCATSSSMEINLPPTFREPPVPGILPGSEKPKLILAQDVDWPPYAFIGQPPASDFDVAGFGHDVAHGMAPMCGIEVVTVQTAWAECWGNNKIGPGLQAGEFHGCMTYTHTIGARNRYMEFSNGILQANKPAGILTRLKDDGTPHITSDSTLEGLKIADVNGWAPTPDGLALVKNKCTGKHFSGYELVVPEASGNDAAMKLLMNGTVDGIFIYADQAHNYNCDPSVLAANDVTPEWDCDLWAGFGTKYAYVQTGMFGHAYNGTTLTISKRGSGIAANIVNPCLEKFMATKEYYDVCKKHGFESSCYPNEFFPAELKDKPPKTWELATNKLTTTCADGYCPCK</sequence>